<proteinExistence type="predicted"/>
<dbReference type="PANTHER" id="PTHR33507:SF3">
    <property type="entry name" value="INNER MEMBRANE PROTEIN YBBJ"/>
    <property type="match status" value="1"/>
</dbReference>
<dbReference type="PANTHER" id="PTHR33507">
    <property type="entry name" value="INNER MEMBRANE PROTEIN YBBJ"/>
    <property type="match status" value="1"/>
</dbReference>
<dbReference type="Pfam" id="PF01957">
    <property type="entry name" value="NfeD"/>
    <property type="match status" value="1"/>
</dbReference>
<feature type="transmembrane region" description="Helical" evidence="5">
    <location>
        <begin position="53"/>
        <end position="70"/>
    </location>
</feature>
<evidence type="ECO:0000256" key="2">
    <source>
        <dbReference type="ARBA" id="ARBA00022692"/>
    </source>
</evidence>
<dbReference type="RefSeq" id="WP_153089689.1">
    <property type="nucleotide sequence ID" value="NZ_VZAH01000094.1"/>
</dbReference>
<dbReference type="AlphaFoldDB" id="A0A6G1VMX4"/>
<reference evidence="7 8" key="1">
    <citation type="submission" date="2019-09" db="EMBL/GenBank/DDBJ databases">
        <title>Distinct polysaccharide growth profiles of human intestinal Prevotella copri isolates.</title>
        <authorList>
            <person name="Fehlner-Peach H."/>
            <person name="Magnabosco C."/>
            <person name="Raghavan V."/>
            <person name="Scher J.U."/>
            <person name="Tett A."/>
            <person name="Cox L.M."/>
            <person name="Gottsegen C."/>
            <person name="Watters A."/>
            <person name="Wiltshire- Gordon J.D."/>
            <person name="Segata N."/>
            <person name="Bonneau R."/>
            <person name="Littman D.R."/>
        </authorList>
    </citation>
    <scope>NUCLEOTIDE SEQUENCE [LARGE SCALE GENOMIC DNA]</scope>
    <source>
        <strain evidence="8">iAA917</strain>
    </source>
</reference>
<evidence type="ECO:0000256" key="3">
    <source>
        <dbReference type="ARBA" id="ARBA00022989"/>
    </source>
</evidence>
<gene>
    <name evidence="7" type="ORF">F7D25_10050</name>
</gene>
<name>A0A6G1VMX4_9BACT</name>
<evidence type="ECO:0000313" key="8">
    <source>
        <dbReference type="Proteomes" id="UP000477980"/>
    </source>
</evidence>
<dbReference type="Proteomes" id="UP000477980">
    <property type="component" value="Unassembled WGS sequence"/>
</dbReference>
<dbReference type="GO" id="GO:0005886">
    <property type="term" value="C:plasma membrane"/>
    <property type="evidence" value="ECO:0007669"/>
    <property type="project" value="TreeGrafter"/>
</dbReference>
<organism evidence="7 8">
    <name type="scientific">Segatella copri</name>
    <dbReference type="NCBI Taxonomy" id="165179"/>
    <lineage>
        <taxon>Bacteria</taxon>
        <taxon>Pseudomonadati</taxon>
        <taxon>Bacteroidota</taxon>
        <taxon>Bacteroidia</taxon>
        <taxon>Bacteroidales</taxon>
        <taxon>Prevotellaceae</taxon>
        <taxon>Segatella</taxon>
    </lineage>
</organism>
<keyword evidence="3 5" id="KW-1133">Transmembrane helix</keyword>
<feature type="domain" description="NfeD-like C-terminal" evidence="6">
    <location>
        <begin position="90"/>
        <end position="149"/>
    </location>
</feature>
<evidence type="ECO:0000256" key="5">
    <source>
        <dbReference type="SAM" id="Phobius"/>
    </source>
</evidence>
<evidence type="ECO:0000313" key="7">
    <source>
        <dbReference type="EMBL" id="MQP14740.1"/>
    </source>
</evidence>
<dbReference type="InterPro" id="IPR002810">
    <property type="entry name" value="NfeD-like_C"/>
</dbReference>
<evidence type="ECO:0000256" key="4">
    <source>
        <dbReference type="ARBA" id="ARBA00023136"/>
    </source>
</evidence>
<protein>
    <submittedName>
        <fullName evidence="7">NfeD family protein</fullName>
    </submittedName>
</protein>
<sequence length="150" mass="16424">MMEYISQNLWLFWTVIMFICLILELSSGDFYVTCFAIGALISIPVAVMDAPFWVQVVVWAVCSVLSILLIRPHLVKAIHRGADLRESNSDALAGQIGEVSETIVAGGYGRVKLDGDDWKAEAPGAAGDIAKGTRVRVMGHQSIILQVEKY</sequence>
<dbReference type="SUPFAM" id="SSF141322">
    <property type="entry name" value="NfeD domain-like"/>
    <property type="match status" value="1"/>
</dbReference>
<dbReference type="EMBL" id="VZAH01000094">
    <property type="protein sequence ID" value="MQP14740.1"/>
    <property type="molecule type" value="Genomic_DNA"/>
</dbReference>
<comment type="subcellular location">
    <subcellularLocation>
        <location evidence="1">Membrane</location>
        <topology evidence="1">Multi-pass membrane protein</topology>
    </subcellularLocation>
</comment>
<keyword evidence="2 5" id="KW-0812">Transmembrane</keyword>
<accession>A0A6G1VMX4</accession>
<feature type="transmembrane region" description="Helical" evidence="5">
    <location>
        <begin position="6"/>
        <end position="23"/>
    </location>
</feature>
<evidence type="ECO:0000259" key="6">
    <source>
        <dbReference type="Pfam" id="PF01957"/>
    </source>
</evidence>
<dbReference type="OrthoDB" id="1119931at2"/>
<comment type="caution">
    <text evidence="7">The sequence shown here is derived from an EMBL/GenBank/DDBJ whole genome shotgun (WGS) entry which is preliminary data.</text>
</comment>
<keyword evidence="4 5" id="KW-0472">Membrane</keyword>
<dbReference type="InterPro" id="IPR012340">
    <property type="entry name" value="NA-bd_OB-fold"/>
</dbReference>
<dbReference type="Gene3D" id="2.40.50.140">
    <property type="entry name" value="Nucleic acid-binding proteins"/>
    <property type="match status" value="1"/>
</dbReference>
<dbReference type="InterPro" id="IPR052165">
    <property type="entry name" value="Membrane_assoc_protease"/>
</dbReference>
<evidence type="ECO:0000256" key="1">
    <source>
        <dbReference type="ARBA" id="ARBA00004141"/>
    </source>
</evidence>